<dbReference type="Proteomes" id="UP001163835">
    <property type="component" value="Unassembled WGS sequence"/>
</dbReference>
<gene>
    <name evidence="1" type="ORF">F5876DRAFT_86223</name>
</gene>
<protein>
    <submittedName>
        <fullName evidence="1">Glycosyl hydrolase catalytic core-domain-containing protein</fullName>
    </submittedName>
</protein>
<dbReference type="EMBL" id="MU794961">
    <property type="protein sequence ID" value="KAJ3814758.1"/>
    <property type="molecule type" value="Genomic_DNA"/>
</dbReference>
<accession>A0ACC1UD70</accession>
<evidence type="ECO:0000313" key="2">
    <source>
        <dbReference type="Proteomes" id="UP001163835"/>
    </source>
</evidence>
<name>A0ACC1UD70_9AGAR</name>
<organism evidence="1 2">
    <name type="scientific">Lentinula aff. lateritia</name>
    <dbReference type="NCBI Taxonomy" id="2804960"/>
    <lineage>
        <taxon>Eukaryota</taxon>
        <taxon>Fungi</taxon>
        <taxon>Dikarya</taxon>
        <taxon>Basidiomycota</taxon>
        <taxon>Agaricomycotina</taxon>
        <taxon>Agaricomycetes</taxon>
        <taxon>Agaricomycetidae</taxon>
        <taxon>Agaricales</taxon>
        <taxon>Marasmiineae</taxon>
        <taxon>Omphalotaceae</taxon>
        <taxon>Lentinula</taxon>
    </lineage>
</organism>
<keyword evidence="1" id="KW-0378">Hydrolase</keyword>
<reference evidence="1" key="1">
    <citation type="submission" date="2022-09" db="EMBL/GenBank/DDBJ databases">
        <title>A Global Phylogenomic Analysis of the Shiitake Genus Lentinula.</title>
        <authorList>
            <consortium name="DOE Joint Genome Institute"/>
            <person name="Sierra-Patev S."/>
            <person name="Min B."/>
            <person name="Naranjo-Ortiz M."/>
            <person name="Looney B."/>
            <person name="Konkel Z."/>
            <person name="Slot J.C."/>
            <person name="Sakamoto Y."/>
            <person name="Steenwyk J.L."/>
            <person name="Rokas A."/>
            <person name="Carro J."/>
            <person name="Camarero S."/>
            <person name="Ferreira P."/>
            <person name="Molpeceres G."/>
            <person name="Ruiz-Duenas F.J."/>
            <person name="Serrano A."/>
            <person name="Henrissat B."/>
            <person name="Drula E."/>
            <person name="Hughes K.W."/>
            <person name="Mata J.L."/>
            <person name="Ishikawa N.K."/>
            <person name="Vargas-Isla R."/>
            <person name="Ushijima S."/>
            <person name="Smith C.A."/>
            <person name="Ahrendt S."/>
            <person name="Andreopoulos W."/>
            <person name="He G."/>
            <person name="Labutti K."/>
            <person name="Lipzen A."/>
            <person name="Ng V."/>
            <person name="Riley R."/>
            <person name="Sandor L."/>
            <person name="Barry K."/>
            <person name="Martinez A.T."/>
            <person name="Xiao Y."/>
            <person name="Gibbons J.G."/>
            <person name="Terashima K."/>
            <person name="Grigoriev I.V."/>
            <person name="Hibbett D.S."/>
        </authorList>
    </citation>
    <scope>NUCLEOTIDE SEQUENCE</scope>
    <source>
        <strain evidence="1">TMI1499</strain>
    </source>
</reference>
<sequence length="320" mass="35221">MSFVNHETLMSRAANSSKAGLAWPNGNDVDIDQYLTTGKISWYYTWSPDAISSTKIEFVPMLWGNNSVDDFSSTINDTISSHNVTAVLGMNEVLWQVEYQELIRPQQSGQSELTPAQGAELWKTYMEPLKSQNIRLGSPAPSSAPSGKTWIQDFLTACNGSCTVDFIALHWYDINATAFIEYLEDFHNTFQRPLWVTEWACQNYNGGSQCSYDDVVLFLNATQSYMDSSDFVERYSYFGAMIDLQGVNEDNALMSSNGQINTLGKQYIGEQAPQTSGSGSADGPYAPGGTSGSPTLNQFLPSVVVGLAIILIIAVNEIPR</sequence>
<proteinExistence type="predicted"/>
<comment type="caution">
    <text evidence="1">The sequence shown here is derived from an EMBL/GenBank/DDBJ whole genome shotgun (WGS) entry which is preliminary data.</text>
</comment>
<evidence type="ECO:0000313" key="1">
    <source>
        <dbReference type="EMBL" id="KAJ3814758.1"/>
    </source>
</evidence>
<keyword evidence="2" id="KW-1185">Reference proteome</keyword>